<dbReference type="PROSITE" id="PS51459">
    <property type="entry name" value="FIDO"/>
    <property type="match status" value="1"/>
</dbReference>
<dbReference type="InterPro" id="IPR036597">
    <property type="entry name" value="Fido-like_dom_sf"/>
</dbReference>
<sequence length="270" mass="31135">MKTELEKLTQEYKALSQNYIDLERLNLYLISHHSTAIEGSTLTVLETEIFLEKGLTAKGKPLEHHLMVKDHFESLGFIIESAKAKQKIDTKFIQNINAHIMKSTGTVHNTALGTFDSSKGDLRLLNVRAGISGESYLNYNKVPQYLKNMCTDLNSKINEVKTVEEINELAFLGHYQLVTIHPFVDGNGRTSRLLMNYIQSYHEMPMTIVFEEDRQEYIESLIETRKEGNIQIFLDFMKGQHLKFLNEEIKKLQNLTPPKKGSQRNIRLLF</sequence>
<evidence type="ECO:0000259" key="1">
    <source>
        <dbReference type="PROSITE" id="PS51459"/>
    </source>
</evidence>
<accession>A0ABM5N898</accession>
<gene>
    <name evidence="2" type="ordered locus">Emtol_0069</name>
</gene>
<dbReference type="InterPro" id="IPR003812">
    <property type="entry name" value="Fido"/>
</dbReference>
<dbReference type="Pfam" id="PF02661">
    <property type="entry name" value="Fic"/>
    <property type="match status" value="1"/>
</dbReference>
<proteinExistence type="predicted"/>
<dbReference type="Proteomes" id="UP000002875">
    <property type="component" value="Plasmid pEMTOL03"/>
</dbReference>
<dbReference type="SUPFAM" id="SSF140931">
    <property type="entry name" value="Fic-like"/>
    <property type="match status" value="1"/>
</dbReference>
<keyword evidence="2" id="KW-0614">Plasmid</keyword>
<dbReference type="InterPro" id="IPR040198">
    <property type="entry name" value="Fido_containing"/>
</dbReference>
<dbReference type="Gene3D" id="1.10.3290.10">
    <property type="entry name" value="Fido-like domain"/>
    <property type="match status" value="1"/>
</dbReference>
<evidence type="ECO:0000313" key="3">
    <source>
        <dbReference type="Proteomes" id="UP000002875"/>
    </source>
</evidence>
<organism evidence="2 3">
    <name type="scientific">Emticicia oligotrophica (strain DSM 17448 / CIP 109782 / MTCC 6937 / GPTSA100-15)</name>
    <dbReference type="NCBI Taxonomy" id="929562"/>
    <lineage>
        <taxon>Bacteria</taxon>
        <taxon>Pseudomonadati</taxon>
        <taxon>Bacteroidota</taxon>
        <taxon>Cytophagia</taxon>
        <taxon>Cytophagales</taxon>
        <taxon>Leadbetterellaceae</taxon>
        <taxon>Emticicia</taxon>
    </lineage>
</organism>
<name>A0ABM5N898_EMTOG</name>
<evidence type="ECO:0000313" key="2">
    <source>
        <dbReference type="EMBL" id="AFK05699.1"/>
    </source>
</evidence>
<reference evidence="2 3" key="1">
    <citation type="submission" date="2011-07" db="EMBL/GenBank/DDBJ databases">
        <title>The complete genome of plasmid 3 of Emticicia oligotrophica DSM 17448.</title>
        <authorList>
            <consortium name="US DOE Joint Genome Institute (JGI-PGF)"/>
            <person name="Lucas S."/>
            <person name="Han J."/>
            <person name="Lapidus A."/>
            <person name="Bruce D."/>
            <person name="Goodwin L."/>
            <person name="Pitluck S."/>
            <person name="Peters L."/>
            <person name="Kyrpides N."/>
            <person name="Mavromatis K."/>
            <person name="Ivanova N."/>
            <person name="Ovchinnikova G."/>
            <person name="Teshima H."/>
            <person name="Detter J.C."/>
            <person name="Tapia R."/>
            <person name="Han C."/>
            <person name="Land M."/>
            <person name="Hauser L."/>
            <person name="Markowitz V."/>
            <person name="Cheng J.-F."/>
            <person name="Hugenholtz P."/>
            <person name="Woyke T."/>
            <person name="Wu D."/>
            <person name="Tindall B."/>
            <person name="Pomrenke H."/>
            <person name="Brambilla E."/>
            <person name="Klenk H.-P."/>
            <person name="Eisen J.A."/>
        </authorList>
    </citation>
    <scope>NUCLEOTIDE SEQUENCE [LARGE SCALE GENOMIC DNA]</scope>
    <source>
        <strain evidence="3">DSM 17448 / GPTSA100-15</strain>
        <plasmid evidence="2 3">pEMTOL03</plasmid>
    </source>
</reference>
<protein>
    <submittedName>
        <fullName evidence="2">Filamentation induced by cAMP protein Fic</fullName>
    </submittedName>
</protein>
<geneLocation type="plasmid" evidence="2 3">
    <name>pEMTOL03</name>
</geneLocation>
<dbReference type="RefSeq" id="WP_015026365.1">
    <property type="nucleotide sequence ID" value="NC_018743.1"/>
</dbReference>
<feature type="domain" description="Fido" evidence="1">
    <location>
        <begin position="99"/>
        <end position="239"/>
    </location>
</feature>
<keyword evidence="3" id="KW-1185">Reference proteome</keyword>
<dbReference type="EMBL" id="CP002964">
    <property type="protein sequence ID" value="AFK05699.1"/>
    <property type="molecule type" value="Genomic_DNA"/>
</dbReference>
<dbReference type="PANTHER" id="PTHR13504">
    <property type="entry name" value="FIDO DOMAIN-CONTAINING PROTEIN DDB_G0283145"/>
    <property type="match status" value="1"/>
</dbReference>
<dbReference type="PANTHER" id="PTHR13504:SF38">
    <property type="entry name" value="FIDO DOMAIN-CONTAINING PROTEIN"/>
    <property type="match status" value="1"/>
</dbReference>